<organism evidence="1 2">
    <name type="scientific">Nonomuraea recticatena</name>
    <dbReference type="NCBI Taxonomy" id="46178"/>
    <lineage>
        <taxon>Bacteria</taxon>
        <taxon>Bacillati</taxon>
        <taxon>Actinomycetota</taxon>
        <taxon>Actinomycetes</taxon>
        <taxon>Streptosporangiales</taxon>
        <taxon>Streptosporangiaceae</taxon>
        <taxon>Nonomuraea</taxon>
    </lineage>
</organism>
<dbReference type="EMBL" id="BAAATE010000026">
    <property type="protein sequence ID" value="GAA2685395.1"/>
    <property type="molecule type" value="Genomic_DNA"/>
</dbReference>
<evidence type="ECO:0000313" key="1">
    <source>
        <dbReference type="EMBL" id="GAA2685395.1"/>
    </source>
</evidence>
<dbReference type="Proteomes" id="UP001501666">
    <property type="component" value="Unassembled WGS sequence"/>
</dbReference>
<reference evidence="1 2" key="1">
    <citation type="journal article" date="2019" name="Int. J. Syst. Evol. Microbiol.">
        <title>The Global Catalogue of Microorganisms (GCM) 10K type strain sequencing project: providing services to taxonomists for standard genome sequencing and annotation.</title>
        <authorList>
            <consortium name="The Broad Institute Genomics Platform"/>
            <consortium name="The Broad Institute Genome Sequencing Center for Infectious Disease"/>
            <person name="Wu L."/>
            <person name="Ma J."/>
        </authorList>
    </citation>
    <scope>NUCLEOTIDE SEQUENCE [LARGE SCALE GENOMIC DNA]</scope>
    <source>
        <strain evidence="1 2">JCM 6835</strain>
    </source>
</reference>
<dbReference type="RefSeq" id="WP_346152846.1">
    <property type="nucleotide sequence ID" value="NZ_BAAATE010000026.1"/>
</dbReference>
<name>A0ABN3SV16_9ACTN</name>
<comment type="caution">
    <text evidence="1">The sequence shown here is derived from an EMBL/GenBank/DDBJ whole genome shotgun (WGS) entry which is preliminary data.</text>
</comment>
<keyword evidence="2" id="KW-1185">Reference proteome</keyword>
<proteinExistence type="predicted"/>
<protein>
    <submittedName>
        <fullName evidence="1">Uncharacterized protein</fullName>
    </submittedName>
</protein>
<accession>A0ABN3SV16</accession>
<evidence type="ECO:0000313" key="2">
    <source>
        <dbReference type="Proteomes" id="UP001501666"/>
    </source>
</evidence>
<sequence length="208" mass="22926">MSTISAHGLYFDWKTIQHQPGCSRGWVAREHTTESPDGDLRTAVLQLVCPLPGGCGKVVEARHDEEPGTQPMSGAQRDRWRTVQTTVDEIGYGSAPIRVTGVWLHPGAPLVLGYDEGPAYYLVTRSPERPAHWGDVLGIIGQARNRGRQVKKHWHVATNFEFRTSAANFGFGSSAFNSPSPRDTEVDLPSRTAAVRWVIEHTDGGDRD</sequence>
<gene>
    <name evidence="1" type="ORF">GCM10010412_072370</name>
</gene>